<dbReference type="PANTHER" id="PTHR32241">
    <property type="entry name" value="PATATIN-LIKE PROTEIN 6"/>
    <property type="match status" value="1"/>
</dbReference>
<dbReference type="KEGG" id="pgv:SL003B_3728"/>
<dbReference type="GO" id="GO:0016042">
    <property type="term" value="P:lipid catabolic process"/>
    <property type="evidence" value="ECO:0007669"/>
    <property type="project" value="UniProtKB-UniRule"/>
</dbReference>
<feature type="domain" description="PNPLA" evidence="5">
    <location>
        <begin position="10"/>
        <end position="216"/>
    </location>
</feature>
<feature type="active site" description="Nucleophile" evidence="4">
    <location>
        <position position="53"/>
    </location>
</feature>
<dbReference type="OrthoDB" id="9807112at2"/>
<organism evidence="6 7">
    <name type="scientific">Polymorphum gilvum (strain LMG 25793 / CGMCC 1.9160 / SL003B-26A1)</name>
    <dbReference type="NCBI Taxonomy" id="991905"/>
    <lineage>
        <taxon>Bacteria</taxon>
        <taxon>Pseudomonadati</taxon>
        <taxon>Pseudomonadota</taxon>
        <taxon>Alphaproteobacteria</taxon>
        <taxon>Rhodobacterales</taxon>
        <taxon>Paracoccaceae</taxon>
        <taxon>Polymorphum</taxon>
    </lineage>
</organism>
<feature type="short sequence motif" description="DGA/G" evidence="4">
    <location>
        <begin position="203"/>
        <end position="205"/>
    </location>
</feature>
<evidence type="ECO:0000256" key="1">
    <source>
        <dbReference type="ARBA" id="ARBA00022801"/>
    </source>
</evidence>
<dbReference type="RefSeq" id="WP_013654458.1">
    <property type="nucleotide sequence ID" value="NC_015259.1"/>
</dbReference>
<dbReference type="EMBL" id="CP002568">
    <property type="protein sequence ID" value="ADZ72149.1"/>
    <property type="molecule type" value="Genomic_DNA"/>
</dbReference>
<feature type="short sequence motif" description="GXGXXG" evidence="4">
    <location>
        <begin position="14"/>
        <end position="19"/>
    </location>
</feature>
<feature type="active site" description="Proton acceptor" evidence="4">
    <location>
        <position position="203"/>
    </location>
</feature>
<dbReference type="Pfam" id="PF01734">
    <property type="entry name" value="Patatin"/>
    <property type="match status" value="1"/>
</dbReference>
<dbReference type="STRING" id="991905.SL003B_3728"/>
<evidence type="ECO:0000256" key="2">
    <source>
        <dbReference type="ARBA" id="ARBA00022963"/>
    </source>
</evidence>
<dbReference type="PROSITE" id="PS51635">
    <property type="entry name" value="PNPLA"/>
    <property type="match status" value="1"/>
</dbReference>
<dbReference type="AlphaFoldDB" id="F2J3L3"/>
<evidence type="ECO:0000256" key="4">
    <source>
        <dbReference type="PROSITE-ProRule" id="PRU01161"/>
    </source>
</evidence>
<dbReference type="HOGENOM" id="CLU_000288_144_9_5"/>
<keyword evidence="3 4" id="KW-0443">Lipid metabolism</keyword>
<dbReference type="eggNOG" id="COG3621">
    <property type="taxonomic scope" value="Bacteria"/>
</dbReference>
<dbReference type="InterPro" id="IPR002641">
    <property type="entry name" value="PNPLA_dom"/>
</dbReference>
<accession>F2J3L3</accession>
<dbReference type="InterPro" id="IPR016035">
    <property type="entry name" value="Acyl_Trfase/lysoPLipase"/>
</dbReference>
<evidence type="ECO:0000313" key="7">
    <source>
        <dbReference type="Proteomes" id="UP000008130"/>
    </source>
</evidence>
<protein>
    <submittedName>
        <fullName evidence="6">Phospholipase, patatin family</fullName>
    </submittedName>
</protein>
<dbReference type="PANTHER" id="PTHR32241:SF3">
    <property type="entry name" value="PATATIN-LIKE PROTEIN 6"/>
    <property type="match status" value="1"/>
</dbReference>
<evidence type="ECO:0000313" key="6">
    <source>
        <dbReference type="EMBL" id="ADZ72149.1"/>
    </source>
</evidence>
<feature type="short sequence motif" description="GXSXG" evidence="4">
    <location>
        <begin position="51"/>
        <end position="55"/>
    </location>
</feature>
<dbReference type="Gene3D" id="3.40.1090.10">
    <property type="entry name" value="Cytosolic phospholipase A2 catalytic domain"/>
    <property type="match status" value="1"/>
</dbReference>
<dbReference type="Proteomes" id="UP000008130">
    <property type="component" value="Chromosome"/>
</dbReference>
<sequence>MEGAGKRIVLSIDGGGMRGLIPLRILESLESRLAQRGLARPLHRVFDLMAGTSTGGLIAAGLAAPRPSGGRSEAAATVAELRALFETEAREIFQPRLRTRLVRLIGNPLRPADERLDARPFERHLKERFGWTSMASSLTRLLLTAYDIGNRRPLFLGAGQPDGSPADDYYLWQAVRATTAVPAFFEPARVENLSQKREEALIDGGVFLNDPTLAAYGEARRLGWAAEDLVIVSLGTGFAPSRGFAFEDAVQWDGGAWMRASRGAPLQAIATHAQSAAGSLLAGRLFSDLGGVTYHRFDGEIPAEAEDMGNARPGNMLVLNGAADRILRDNTLRLDALADLIVAVHARRTPAGLERAA</sequence>
<keyword evidence="7" id="KW-1185">Reference proteome</keyword>
<evidence type="ECO:0000256" key="3">
    <source>
        <dbReference type="ARBA" id="ARBA00023098"/>
    </source>
</evidence>
<gene>
    <name evidence="6" type="ordered locus">SL003B_3728</name>
</gene>
<dbReference type="CDD" id="cd07199">
    <property type="entry name" value="Pat17_PNPLA8_PNPLA9_like"/>
    <property type="match status" value="1"/>
</dbReference>
<name>F2J3L3_POLGS</name>
<evidence type="ECO:0000259" key="5">
    <source>
        <dbReference type="PROSITE" id="PS51635"/>
    </source>
</evidence>
<reference evidence="6 7" key="1">
    <citation type="journal article" date="2011" name="J. Bacteriol.">
        <title>Complete genome sequence of Polymorphum gilvum SL003B-26A1T, a crude oil-degrading bacterium from oil-polluted saline soil.</title>
        <authorList>
            <person name="Li S.G."/>
            <person name="Tang Y.Q."/>
            <person name="Nie Y."/>
            <person name="Cai M."/>
            <person name="Wu X.L."/>
        </authorList>
    </citation>
    <scope>NUCLEOTIDE SEQUENCE [LARGE SCALE GENOMIC DNA]</scope>
    <source>
        <strain evidence="7">LMG 25793 / CGMCC 1.9160 / SL003B-26A1</strain>
    </source>
</reference>
<dbReference type="GO" id="GO:0016787">
    <property type="term" value="F:hydrolase activity"/>
    <property type="evidence" value="ECO:0007669"/>
    <property type="project" value="UniProtKB-UniRule"/>
</dbReference>
<proteinExistence type="predicted"/>
<dbReference type="SUPFAM" id="SSF52151">
    <property type="entry name" value="FabD/lysophospholipase-like"/>
    <property type="match status" value="1"/>
</dbReference>
<keyword evidence="2 4" id="KW-0442">Lipid degradation</keyword>
<keyword evidence="1 4" id="KW-0378">Hydrolase</keyword>
<dbReference type="PATRIC" id="fig|991905.3.peg.3845"/>